<gene>
    <name evidence="2" type="ORF">REH87_001210</name>
</gene>
<dbReference type="Proteomes" id="UP001225498">
    <property type="component" value="Unassembled WGS sequence"/>
</dbReference>
<dbReference type="RefSeq" id="WP_049450624.1">
    <property type="nucleotide sequence ID" value="NZ_CP182416.1"/>
</dbReference>
<evidence type="ECO:0000313" key="2">
    <source>
        <dbReference type="EMBL" id="EKZ1926221.1"/>
    </source>
</evidence>
<feature type="region of interest" description="Disordered" evidence="1">
    <location>
        <begin position="130"/>
        <end position="158"/>
    </location>
</feature>
<comment type="caution">
    <text evidence="2">The sequence shown here is derived from an EMBL/GenBank/DDBJ whole genome shotgun (WGS) entry which is preliminary data.</text>
</comment>
<name>A0AAI9CIQ8_STEMA</name>
<dbReference type="EMBL" id="ABLTIR010000016">
    <property type="protein sequence ID" value="EKZ1926221.1"/>
    <property type="molecule type" value="Genomic_DNA"/>
</dbReference>
<organism evidence="2 3">
    <name type="scientific">Stenotrophomonas maltophilia</name>
    <name type="common">Pseudomonas maltophilia</name>
    <name type="synonym">Xanthomonas maltophilia</name>
    <dbReference type="NCBI Taxonomy" id="40324"/>
    <lineage>
        <taxon>Bacteria</taxon>
        <taxon>Pseudomonadati</taxon>
        <taxon>Pseudomonadota</taxon>
        <taxon>Gammaproteobacteria</taxon>
        <taxon>Lysobacterales</taxon>
        <taxon>Lysobacteraceae</taxon>
        <taxon>Stenotrophomonas</taxon>
        <taxon>Stenotrophomonas maltophilia group</taxon>
    </lineage>
</organism>
<sequence>MDLLTYISDMSRRVALADACGTSPEYLWQIATGWRGKRPSARLACAIERESARLGPEVVRKEPMIFGRPSPVSGQVIAAAVDLRMSKRALRARLGIANDKHLATLLQLPAEQVEAWPEEGALPALPQIQRLLGGEPKPPDPVAPTDFDHDRIVPVDAA</sequence>
<dbReference type="AlphaFoldDB" id="A0AAI9CIQ8"/>
<evidence type="ECO:0000256" key="1">
    <source>
        <dbReference type="SAM" id="MobiDB-lite"/>
    </source>
</evidence>
<feature type="compositionally biased region" description="Basic and acidic residues" evidence="1">
    <location>
        <begin position="146"/>
        <end position="158"/>
    </location>
</feature>
<protein>
    <submittedName>
        <fullName evidence="2">Uncharacterized protein</fullName>
    </submittedName>
</protein>
<reference evidence="2" key="1">
    <citation type="submission" date="2023-08" db="EMBL/GenBank/DDBJ databases">
        <authorList>
            <consortium name="Clinical and Environmental Microbiology Branch: Whole genome sequencing antimicrobial resistance pathogens in the healthcare setting"/>
        </authorList>
    </citation>
    <scope>NUCLEOTIDE SEQUENCE</scope>
    <source>
        <strain evidence="2">2023CJ-00293</strain>
    </source>
</reference>
<evidence type="ECO:0000313" key="3">
    <source>
        <dbReference type="Proteomes" id="UP001225498"/>
    </source>
</evidence>
<proteinExistence type="predicted"/>
<accession>A0AAI9CIQ8</accession>